<dbReference type="Proteomes" id="UP001151760">
    <property type="component" value="Unassembled WGS sequence"/>
</dbReference>
<keyword evidence="2" id="KW-1185">Reference proteome</keyword>
<evidence type="ECO:0000313" key="2">
    <source>
        <dbReference type="Proteomes" id="UP001151760"/>
    </source>
</evidence>
<accession>A0ABQ4YZR9</accession>
<gene>
    <name evidence="1" type="ORF">Tco_0749920</name>
</gene>
<name>A0ABQ4YZR9_9ASTR</name>
<protein>
    <submittedName>
        <fullName evidence="1">Uncharacterized protein</fullName>
    </submittedName>
</protein>
<dbReference type="EMBL" id="BQNB010010896">
    <property type="protein sequence ID" value="GJS83379.1"/>
    <property type="molecule type" value="Genomic_DNA"/>
</dbReference>
<proteinExistence type="predicted"/>
<organism evidence="1 2">
    <name type="scientific">Tanacetum coccineum</name>
    <dbReference type="NCBI Taxonomy" id="301880"/>
    <lineage>
        <taxon>Eukaryota</taxon>
        <taxon>Viridiplantae</taxon>
        <taxon>Streptophyta</taxon>
        <taxon>Embryophyta</taxon>
        <taxon>Tracheophyta</taxon>
        <taxon>Spermatophyta</taxon>
        <taxon>Magnoliopsida</taxon>
        <taxon>eudicotyledons</taxon>
        <taxon>Gunneridae</taxon>
        <taxon>Pentapetalae</taxon>
        <taxon>asterids</taxon>
        <taxon>campanulids</taxon>
        <taxon>Asterales</taxon>
        <taxon>Asteraceae</taxon>
        <taxon>Asteroideae</taxon>
        <taxon>Anthemideae</taxon>
        <taxon>Anthemidinae</taxon>
        <taxon>Tanacetum</taxon>
    </lineage>
</organism>
<reference evidence="1" key="2">
    <citation type="submission" date="2022-01" db="EMBL/GenBank/DDBJ databases">
        <authorList>
            <person name="Yamashiro T."/>
            <person name="Shiraishi A."/>
            <person name="Satake H."/>
            <person name="Nakayama K."/>
        </authorList>
    </citation>
    <scope>NUCLEOTIDE SEQUENCE</scope>
</reference>
<sequence>MTSMPKCGALCDAVGGWDWVQMMSLYFQSSTADERNFVVRLSDLLQEMINAYDKKVEFIRELEVMTGIAAAVKTAEFLNGNLWKDDKTI</sequence>
<reference evidence="1" key="1">
    <citation type="journal article" date="2022" name="Int. J. Mol. Sci.">
        <title>Draft Genome of Tanacetum Coccineum: Genomic Comparison of Closely Related Tanacetum-Family Plants.</title>
        <authorList>
            <person name="Yamashiro T."/>
            <person name="Shiraishi A."/>
            <person name="Nakayama K."/>
            <person name="Satake H."/>
        </authorList>
    </citation>
    <scope>NUCLEOTIDE SEQUENCE</scope>
</reference>
<evidence type="ECO:0000313" key="1">
    <source>
        <dbReference type="EMBL" id="GJS83379.1"/>
    </source>
</evidence>
<comment type="caution">
    <text evidence="1">The sequence shown here is derived from an EMBL/GenBank/DDBJ whole genome shotgun (WGS) entry which is preliminary data.</text>
</comment>